<keyword evidence="4" id="KW-1185">Reference proteome</keyword>
<comment type="caution">
    <text evidence="2">The sequence shown here is derived from an EMBL/GenBank/DDBJ whole genome shotgun (WGS) entry which is preliminary data.</text>
</comment>
<name>A0A9D4H304_DREPO</name>
<proteinExistence type="predicted"/>
<evidence type="ECO:0000256" key="1">
    <source>
        <dbReference type="SAM" id="MobiDB-lite"/>
    </source>
</evidence>
<organism evidence="2 4">
    <name type="scientific">Dreissena polymorpha</name>
    <name type="common">Zebra mussel</name>
    <name type="synonym">Mytilus polymorpha</name>
    <dbReference type="NCBI Taxonomy" id="45954"/>
    <lineage>
        <taxon>Eukaryota</taxon>
        <taxon>Metazoa</taxon>
        <taxon>Spiralia</taxon>
        <taxon>Lophotrochozoa</taxon>
        <taxon>Mollusca</taxon>
        <taxon>Bivalvia</taxon>
        <taxon>Autobranchia</taxon>
        <taxon>Heteroconchia</taxon>
        <taxon>Euheterodonta</taxon>
        <taxon>Imparidentia</taxon>
        <taxon>Neoheterodontei</taxon>
        <taxon>Myida</taxon>
        <taxon>Dreissenoidea</taxon>
        <taxon>Dreissenidae</taxon>
        <taxon>Dreissena</taxon>
    </lineage>
</organism>
<dbReference type="Proteomes" id="UP000828390">
    <property type="component" value="Unassembled WGS sequence"/>
</dbReference>
<dbReference type="AlphaFoldDB" id="A0A9D4H304"/>
<feature type="compositionally biased region" description="Polar residues" evidence="1">
    <location>
        <begin position="35"/>
        <end position="48"/>
    </location>
</feature>
<reference evidence="2" key="2">
    <citation type="submission" date="2020-11" db="EMBL/GenBank/DDBJ databases">
        <authorList>
            <person name="McCartney M.A."/>
            <person name="Auch B."/>
            <person name="Kono T."/>
            <person name="Mallez S."/>
            <person name="Becker A."/>
            <person name="Gohl D.M."/>
            <person name="Silverstein K.A.T."/>
            <person name="Koren S."/>
            <person name="Bechman K.B."/>
            <person name="Herman A."/>
            <person name="Abrahante J.E."/>
            <person name="Garbe J."/>
        </authorList>
    </citation>
    <scope>NUCLEOTIDE SEQUENCE</scope>
    <source>
        <strain evidence="2">Duluth1</strain>
        <tissue evidence="2">Whole animal</tissue>
    </source>
</reference>
<dbReference type="EMBL" id="JAIWYP010000003">
    <property type="protein sequence ID" value="KAH3858533.1"/>
    <property type="molecule type" value="Genomic_DNA"/>
</dbReference>
<protein>
    <submittedName>
        <fullName evidence="2">Uncharacterized protein</fullName>
    </submittedName>
</protein>
<feature type="region of interest" description="Disordered" evidence="1">
    <location>
        <begin position="35"/>
        <end position="54"/>
    </location>
</feature>
<sequence>MEVAKEHVGGIEVITETGSEFMEPGIDTTGHVITQDTALQEQDHNSTTQKKRRK</sequence>
<dbReference type="EMBL" id="JAIWYP010000005">
    <property type="protein sequence ID" value="KAH3827620.1"/>
    <property type="molecule type" value="Genomic_DNA"/>
</dbReference>
<evidence type="ECO:0000313" key="2">
    <source>
        <dbReference type="EMBL" id="KAH3827620.1"/>
    </source>
</evidence>
<gene>
    <name evidence="3" type="ORF">DPMN_101159</name>
    <name evidence="2" type="ORF">DPMN_129560</name>
</gene>
<evidence type="ECO:0000313" key="3">
    <source>
        <dbReference type="EMBL" id="KAH3858533.1"/>
    </source>
</evidence>
<evidence type="ECO:0000313" key="4">
    <source>
        <dbReference type="Proteomes" id="UP000828390"/>
    </source>
</evidence>
<reference evidence="2" key="1">
    <citation type="journal article" date="2019" name="bioRxiv">
        <title>The Genome of the Zebra Mussel, Dreissena polymorpha: A Resource for Invasive Species Research.</title>
        <authorList>
            <person name="McCartney M.A."/>
            <person name="Auch B."/>
            <person name="Kono T."/>
            <person name="Mallez S."/>
            <person name="Zhang Y."/>
            <person name="Obille A."/>
            <person name="Becker A."/>
            <person name="Abrahante J.E."/>
            <person name="Garbe J."/>
            <person name="Badalamenti J.P."/>
            <person name="Herman A."/>
            <person name="Mangelson H."/>
            <person name="Liachko I."/>
            <person name="Sullivan S."/>
            <person name="Sone E.D."/>
            <person name="Koren S."/>
            <person name="Silverstein K.A.T."/>
            <person name="Beckman K.B."/>
            <person name="Gohl D.M."/>
        </authorList>
    </citation>
    <scope>NUCLEOTIDE SEQUENCE</scope>
    <source>
        <strain evidence="2">Duluth1</strain>
        <tissue evidence="2">Whole animal</tissue>
    </source>
</reference>
<accession>A0A9D4H304</accession>